<dbReference type="RefSeq" id="WP_231742968.1">
    <property type="nucleotide sequence ID" value="NZ_CP036281.1"/>
</dbReference>
<dbReference type="Pfam" id="PF00012">
    <property type="entry name" value="HSP70"/>
    <property type="match status" value="2"/>
</dbReference>
<reference evidence="6 7" key="1">
    <citation type="submission" date="2019-02" db="EMBL/GenBank/DDBJ databases">
        <title>Deep-cultivation of Planctomycetes and their phenomic and genomic characterization uncovers novel biology.</title>
        <authorList>
            <person name="Wiegand S."/>
            <person name="Jogler M."/>
            <person name="Boedeker C."/>
            <person name="Pinto D."/>
            <person name="Vollmers J."/>
            <person name="Rivas-Marin E."/>
            <person name="Kohn T."/>
            <person name="Peeters S.H."/>
            <person name="Heuer A."/>
            <person name="Rast P."/>
            <person name="Oberbeckmann S."/>
            <person name="Bunk B."/>
            <person name="Jeske O."/>
            <person name="Meyerdierks A."/>
            <person name="Storesund J.E."/>
            <person name="Kallscheuer N."/>
            <person name="Luecker S."/>
            <person name="Lage O.M."/>
            <person name="Pohl T."/>
            <person name="Merkel B.J."/>
            <person name="Hornburger P."/>
            <person name="Mueller R.-W."/>
            <person name="Bruemmer F."/>
            <person name="Labrenz M."/>
            <person name="Spormann A.M."/>
            <person name="Op den Camp H."/>
            <person name="Overmann J."/>
            <person name="Amann R."/>
            <person name="Jetten M.S.M."/>
            <person name="Mascher T."/>
            <person name="Medema M.H."/>
            <person name="Devos D.P."/>
            <person name="Kaster A.-K."/>
            <person name="Ovreas L."/>
            <person name="Rohde M."/>
            <person name="Galperin M.Y."/>
            <person name="Jogler C."/>
        </authorList>
    </citation>
    <scope>NUCLEOTIDE SEQUENCE [LARGE SCALE GENOMIC DNA]</scope>
    <source>
        <strain evidence="6 7">Pla110</strain>
    </source>
</reference>
<dbReference type="PROSITE" id="PS00297">
    <property type="entry name" value="HSP70_1"/>
    <property type="match status" value="1"/>
</dbReference>
<evidence type="ECO:0000256" key="2">
    <source>
        <dbReference type="ARBA" id="ARBA00022741"/>
    </source>
</evidence>
<dbReference type="PRINTS" id="PR00301">
    <property type="entry name" value="HEATSHOCK70"/>
</dbReference>
<dbReference type="PROSITE" id="PS00329">
    <property type="entry name" value="HSP70_2"/>
    <property type="match status" value="1"/>
</dbReference>
<evidence type="ECO:0000256" key="3">
    <source>
        <dbReference type="ARBA" id="ARBA00022840"/>
    </source>
</evidence>
<accession>A0A518CMI9</accession>
<dbReference type="KEGG" id="plon:Pla110_21330"/>
<evidence type="ECO:0000313" key="7">
    <source>
        <dbReference type="Proteomes" id="UP000317178"/>
    </source>
</evidence>
<comment type="similarity">
    <text evidence="1 5">Belongs to the heat shock protein 70 family.</text>
</comment>
<organism evidence="6 7">
    <name type="scientific">Polystyrenella longa</name>
    <dbReference type="NCBI Taxonomy" id="2528007"/>
    <lineage>
        <taxon>Bacteria</taxon>
        <taxon>Pseudomonadati</taxon>
        <taxon>Planctomycetota</taxon>
        <taxon>Planctomycetia</taxon>
        <taxon>Planctomycetales</taxon>
        <taxon>Planctomycetaceae</taxon>
        <taxon>Polystyrenella</taxon>
    </lineage>
</organism>
<dbReference type="CDD" id="cd24029">
    <property type="entry name" value="ASKHA_NBD_HSP70_DnaK_HscA_HscC"/>
    <property type="match status" value="1"/>
</dbReference>
<dbReference type="InterPro" id="IPR018181">
    <property type="entry name" value="Heat_shock_70_CS"/>
</dbReference>
<name>A0A518CMI9_9PLAN</name>
<dbReference type="SUPFAM" id="SSF100920">
    <property type="entry name" value="Heat shock protein 70kD (HSP70), peptide-binding domain"/>
    <property type="match status" value="1"/>
</dbReference>
<gene>
    <name evidence="6" type="primary">dnaK_3</name>
    <name evidence="6" type="ORF">Pla110_21330</name>
</gene>
<protein>
    <submittedName>
        <fullName evidence="6">Chaperone protein DnaK</fullName>
    </submittedName>
</protein>
<keyword evidence="3 5" id="KW-0067">ATP-binding</keyword>
<dbReference type="GO" id="GO:0005524">
    <property type="term" value="F:ATP binding"/>
    <property type="evidence" value="ECO:0007669"/>
    <property type="project" value="UniProtKB-KW"/>
</dbReference>
<keyword evidence="4" id="KW-0143">Chaperone</keyword>
<evidence type="ECO:0000256" key="5">
    <source>
        <dbReference type="RuleBase" id="RU003322"/>
    </source>
</evidence>
<dbReference type="InterPro" id="IPR029047">
    <property type="entry name" value="HSP70_peptide-bd_sf"/>
</dbReference>
<dbReference type="EMBL" id="CP036281">
    <property type="protein sequence ID" value="QDU80404.1"/>
    <property type="molecule type" value="Genomic_DNA"/>
</dbReference>
<dbReference type="InterPro" id="IPR013126">
    <property type="entry name" value="Hsp_70_fam"/>
</dbReference>
<dbReference type="GO" id="GO:0140662">
    <property type="term" value="F:ATP-dependent protein folding chaperone"/>
    <property type="evidence" value="ECO:0007669"/>
    <property type="project" value="InterPro"/>
</dbReference>
<dbReference type="PANTHER" id="PTHR19375">
    <property type="entry name" value="HEAT SHOCK PROTEIN 70KDA"/>
    <property type="match status" value="1"/>
</dbReference>
<dbReference type="Gene3D" id="3.30.420.40">
    <property type="match status" value="2"/>
</dbReference>
<dbReference type="FunFam" id="3.90.640.10:FF:000003">
    <property type="entry name" value="Molecular chaperone DnaK"/>
    <property type="match status" value="1"/>
</dbReference>
<sequence>MAMLIEFFNQSNESPDLKHSTPHLCCGNEELSMKILEGNTVGIDLGTTYSAISKLDEEGNPTLIPNADDRIITPSVVLLGDDGHVLVGPSFERISIEDPTHIVEAIKRQMGNPEFYVVYQNKKLTSEFISALILKKLKQDAEARIGPIGNAVITVPYYFNDVRRKATQDAGRIAGLNVIDIINEPTAATLSYAWNKGELGRADLVQKEKSILVYDLGGGTFDVTVVSYTPTHFRVLATDGDVMLGGLDWSQRIVDHIAEQFRRKFGDDPREDPETLRIFSQEAEDAKRQLSKKTQVPINVYYKGKTLTVSLSRADFERMTSDLMQRTKDTTELVLQQAGIRLEDLDDVILVGGSTYMPVVEHMLREVCKREPSRELQPEEAVSQGAAIHAAILEAKATGGQGQIAQAVIKRLQSVQTSDVNSHSLGVKLTDPNDRGRKMNHIMIPRNTEIPYSTTQRFVTNSPNQQRIHVHILEGETSDPDACSQIGDFRVYDLPENLPKGSPVELSYQYDSSGRISAVAKELTSNKAASTEIVRDSGLDDEGIDVFQRLADEYKVE</sequence>
<dbReference type="AlphaFoldDB" id="A0A518CMI9"/>
<evidence type="ECO:0000256" key="1">
    <source>
        <dbReference type="ARBA" id="ARBA00007381"/>
    </source>
</evidence>
<dbReference type="FunFam" id="3.30.420.40:FF:000071">
    <property type="entry name" value="Molecular chaperone DnaK"/>
    <property type="match status" value="1"/>
</dbReference>
<dbReference type="Proteomes" id="UP000317178">
    <property type="component" value="Chromosome"/>
</dbReference>
<evidence type="ECO:0000256" key="4">
    <source>
        <dbReference type="ARBA" id="ARBA00023186"/>
    </source>
</evidence>
<proteinExistence type="inferred from homology"/>
<dbReference type="SUPFAM" id="SSF53067">
    <property type="entry name" value="Actin-like ATPase domain"/>
    <property type="match status" value="2"/>
</dbReference>
<dbReference type="Gene3D" id="2.60.34.10">
    <property type="entry name" value="Substrate Binding Domain Of DNAk, Chain A, domain 1"/>
    <property type="match status" value="1"/>
</dbReference>
<dbReference type="Gene3D" id="3.90.640.10">
    <property type="entry name" value="Actin, Chain A, domain 4"/>
    <property type="match status" value="1"/>
</dbReference>
<keyword evidence="2 5" id="KW-0547">Nucleotide-binding</keyword>
<dbReference type="InterPro" id="IPR043129">
    <property type="entry name" value="ATPase_NBD"/>
</dbReference>
<keyword evidence="7" id="KW-1185">Reference proteome</keyword>
<evidence type="ECO:0000313" key="6">
    <source>
        <dbReference type="EMBL" id="QDU80404.1"/>
    </source>
</evidence>